<dbReference type="EMBL" id="VSSQ01000517">
    <property type="protein sequence ID" value="MPL96598.1"/>
    <property type="molecule type" value="Genomic_DNA"/>
</dbReference>
<gene>
    <name evidence="2" type="ORF">SDC9_42780</name>
</gene>
<evidence type="ECO:0000313" key="2">
    <source>
        <dbReference type="EMBL" id="MPL96598.1"/>
    </source>
</evidence>
<keyword evidence="1" id="KW-1133">Transmembrane helix</keyword>
<name>A0A644VZ04_9ZZZZ</name>
<sequence>MAEAFRRHVVDNALQVYDAYLPEGNTANQRQYVSGEHGVVPAQRPGRDLDPLDTQPITRELLEAGLIGLREYGALKDLSRRGGQLGRHLPACFPCKGLADRLSVRSVPKQCLSHPSAVWLLIYAALAVSTAGFLFCFSRC</sequence>
<comment type="caution">
    <text evidence="2">The sequence shown here is derived from an EMBL/GenBank/DDBJ whole genome shotgun (WGS) entry which is preliminary data.</text>
</comment>
<feature type="transmembrane region" description="Helical" evidence="1">
    <location>
        <begin position="117"/>
        <end position="137"/>
    </location>
</feature>
<keyword evidence="1" id="KW-0472">Membrane</keyword>
<protein>
    <submittedName>
        <fullName evidence="2">Uncharacterized protein</fullName>
    </submittedName>
</protein>
<proteinExistence type="predicted"/>
<reference evidence="2" key="1">
    <citation type="submission" date="2019-08" db="EMBL/GenBank/DDBJ databases">
        <authorList>
            <person name="Kucharzyk K."/>
            <person name="Murdoch R.W."/>
            <person name="Higgins S."/>
            <person name="Loffler F."/>
        </authorList>
    </citation>
    <scope>NUCLEOTIDE SEQUENCE</scope>
</reference>
<keyword evidence="1" id="KW-0812">Transmembrane</keyword>
<dbReference type="AlphaFoldDB" id="A0A644VZ04"/>
<accession>A0A644VZ04</accession>
<evidence type="ECO:0000256" key="1">
    <source>
        <dbReference type="SAM" id="Phobius"/>
    </source>
</evidence>
<organism evidence="2">
    <name type="scientific">bioreactor metagenome</name>
    <dbReference type="NCBI Taxonomy" id="1076179"/>
    <lineage>
        <taxon>unclassified sequences</taxon>
        <taxon>metagenomes</taxon>
        <taxon>ecological metagenomes</taxon>
    </lineage>
</organism>